<evidence type="ECO:0000256" key="1">
    <source>
        <dbReference type="SAM" id="MobiDB-lite"/>
    </source>
</evidence>
<feature type="region of interest" description="Disordered" evidence="1">
    <location>
        <begin position="235"/>
        <end position="262"/>
    </location>
</feature>
<dbReference type="InterPro" id="IPR000073">
    <property type="entry name" value="AB_hydrolase_1"/>
</dbReference>
<evidence type="ECO:0000259" key="2">
    <source>
        <dbReference type="Pfam" id="PF12697"/>
    </source>
</evidence>
<dbReference type="EMBL" id="BAABIS010000001">
    <property type="protein sequence ID" value="GAA4881401.1"/>
    <property type="molecule type" value="Genomic_DNA"/>
</dbReference>
<keyword evidence="4" id="KW-1185">Reference proteome</keyword>
<evidence type="ECO:0000313" key="3">
    <source>
        <dbReference type="EMBL" id="GAA4881401.1"/>
    </source>
</evidence>
<sequence>MIPPSPTPSSAPRGVLLVHGAWHTGRAWDGVAAGLRARGVAVAVAELHRGSLAADISAAGTALDRLPGGGPAVVCGHSYGGAVITGLPPRTVGHLVYLAAMMPDLGETALGLLAGAPPTDLATSMIGGPAGTTTIDPDAAGQLFHAQLGEEERARHTAGLVPQAMAPGHQPTTRAAWHRRPSTYVVCSEDRVMHPDLQRRFAARATRALTWPSDHGVFASHEEATVELLHGLATAGHLTPDSGAGRRPAASGPTGRPGVRRP</sequence>
<gene>
    <name evidence="3" type="ORF">GCM10023235_72110</name>
</gene>
<dbReference type="Proteomes" id="UP001501752">
    <property type="component" value="Unassembled WGS sequence"/>
</dbReference>
<evidence type="ECO:0000313" key="4">
    <source>
        <dbReference type="Proteomes" id="UP001501752"/>
    </source>
</evidence>
<dbReference type="Pfam" id="PF12697">
    <property type="entry name" value="Abhydrolase_6"/>
    <property type="match status" value="1"/>
</dbReference>
<organism evidence="3 4">
    <name type="scientific">Kitasatospora terrestris</name>
    <dbReference type="NCBI Taxonomy" id="258051"/>
    <lineage>
        <taxon>Bacteria</taxon>
        <taxon>Bacillati</taxon>
        <taxon>Actinomycetota</taxon>
        <taxon>Actinomycetes</taxon>
        <taxon>Kitasatosporales</taxon>
        <taxon>Streptomycetaceae</taxon>
        <taxon>Kitasatospora</taxon>
    </lineage>
</organism>
<accession>A0ABP9EL01</accession>
<protein>
    <submittedName>
        <fullName evidence="3">Alpha/beta hydrolase</fullName>
    </submittedName>
</protein>
<keyword evidence="3" id="KW-0378">Hydrolase</keyword>
<dbReference type="InterPro" id="IPR029058">
    <property type="entry name" value="AB_hydrolase_fold"/>
</dbReference>
<dbReference type="RefSeq" id="WP_345701121.1">
    <property type="nucleotide sequence ID" value="NZ_BAABIS010000001.1"/>
</dbReference>
<dbReference type="SUPFAM" id="SSF53474">
    <property type="entry name" value="alpha/beta-Hydrolases"/>
    <property type="match status" value="1"/>
</dbReference>
<dbReference type="PANTHER" id="PTHR37017">
    <property type="entry name" value="AB HYDROLASE-1 DOMAIN-CONTAINING PROTEIN-RELATED"/>
    <property type="match status" value="1"/>
</dbReference>
<name>A0ABP9EL01_9ACTN</name>
<dbReference type="InterPro" id="IPR052897">
    <property type="entry name" value="Sec-Metab_Biosynth_Hydrolase"/>
</dbReference>
<reference evidence="4" key="1">
    <citation type="journal article" date="2019" name="Int. J. Syst. Evol. Microbiol.">
        <title>The Global Catalogue of Microorganisms (GCM) 10K type strain sequencing project: providing services to taxonomists for standard genome sequencing and annotation.</title>
        <authorList>
            <consortium name="The Broad Institute Genomics Platform"/>
            <consortium name="The Broad Institute Genome Sequencing Center for Infectious Disease"/>
            <person name="Wu L."/>
            <person name="Ma J."/>
        </authorList>
    </citation>
    <scope>NUCLEOTIDE SEQUENCE [LARGE SCALE GENOMIC DNA]</scope>
    <source>
        <strain evidence="4">JCM 13006</strain>
    </source>
</reference>
<comment type="caution">
    <text evidence="3">The sequence shown here is derived from an EMBL/GenBank/DDBJ whole genome shotgun (WGS) entry which is preliminary data.</text>
</comment>
<dbReference type="GO" id="GO:0016787">
    <property type="term" value="F:hydrolase activity"/>
    <property type="evidence" value="ECO:0007669"/>
    <property type="project" value="UniProtKB-KW"/>
</dbReference>
<dbReference type="Gene3D" id="3.40.50.1820">
    <property type="entry name" value="alpha/beta hydrolase"/>
    <property type="match status" value="1"/>
</dbReference>
<feature type="domain" description="AB hydrolase-1" evidence="2">
    <location>
        <begin position="15"/>
        <end position="227"/>
    </location>
</feature>
<proteinExistence type="predicted"/>
<dbReference type="PANTHER" id="PTHR37017:SF11">
    <property type="entry name" value="ESTERASE_LIPASE_THIOESTERASE DOMAIN-CONTAINING PROTEIN"/>
    <property type="match status" value="1"/>
</dbReference>